<evidence type="ECO:0000259" key="2">
    <source>
        <dbReference type="PROSITE" id="PS50006"/>
    </source>
</evidence>
<evidence type="ECO:0000256" key="1">
    <source>
        <dbReference type="SAM" id="MobiDB-lite"/>
    </source>
</evidence>
<feature type="domain" description="FHA" evidence="2">
    <location>
        <begin position="24"/>
        <end position="73"/>
    </location>
</feature>
<dbReference type="PROSITE" id="PS50006">
    <property type="entry name" value="FHA_DOMAIN"/>
    <property type="match status" value="1"/>
</dbReference>
<organism evidence="3 4">
    <name type="scientific">Limnoglobus roseus</name>
    <dbReference type="NCBI Taxonomy" id="2598579"/>
    <lineage>
        <taxon>Bacteria</taxon>
        <taxon>Pseudomonadati</taxon>
        <taxon>Planctomycetota</taxon>
        <taxon>Planctomycetia</taxon>
        <taxon>Gemmatales</taxon>
        <taxon>Gemmataceae</taxon>
        <taxon>Limnoglobus</taxon>
    </lineage>
</organism>
<dbReference type="EMBL" id="CP042425">
    <property type="protein sequence ID" value="QEL19549.1"/>
    <property type="molecule type" value="Genomic_DNA"/>
</dbReference>
<reference evidence="4" key="1">
    <citation type="submission" date="2019-08" db="EMBL/GenBank/DDBJ databases">
        <title>Limnoglobus roseus gen. nov., sp. nov., a novel freshwater planctomycete with a giant genome from the family Gemmataceae.</title>
        <authorList>
            <person name="Kulichevskaya I.S."/>
            <person name="Naumoff D.G."/>
            <person name="Miroshnikov K."/>
            <person name="Ivanova A."/>
            <person name="Philippov D.A."/>
            <person name="Hakobyan A."/>
            <person name="Rijpstra I.C."/>
            <person name="Sinninghe Damste J.S."/>
            <person name="Liesack W."/>
            <person name="Dedysh S.N."/>
        </authorList>
    </citation>
    <scope>NUCLEOTIDE SEQUENCE [LARGE SCALE GENOMIC DNA]</scope>
    <source>
        <strain evidence="4">PX52</strain>
    </source>
</reference>
<keyword evidence="4" id="KW-1185">Reference proteome</keyword>
<dbReference type="SMART" id="SM00240">
    <property type="entry name" value="FHA"/>
    <property type="match status" value="1"/>
</dbReference>
<dbReference type="CDD" id="cd00060">
    <property type="entry name" value="FHA"/>
    <property type="match status" value="1"/>
</dbReference>
<dbReference type="RefSeq" id="WP_149113927.1">
    <property type="nucleotide sequence ID" value="NZ_CP042425.1"/>
</dbReference>
<proteinExistence type="predicted"/>
<dbReference type="InterPro" id="IPR050923">
    <property type="entry name" value="Cell_Proc_Reg/RNA_Proc"/>
</dbReference>
<feature type="compositionally biased region" description="Basic and acidic residues" evidence="1">
    <location>
        <begin position="192"/>
        <end position="213"/>
    </location>
</feature>
<accession>A0A5C1AJA9</accession>
<dbReference type="Pfam" id="PF00498">
    <property type="entry name" value="FHA"/>
    <property type="match status" value="1"/>
</dbReference>
<evidence type="ECO:0000313" key="3">
    <source>
        <dbReference type="EMBL" id="QEL19549.1"/>
    </source>
</evidence>
<dbReference type="PANTHER" id="PTHR23308">
    <property type="entry name" value="NUCLEAR INHIBITOR OF PROTEIN PHOSPHATASE-1"/>
    <property type="match status" value="1"/>
</dbReference>
<feature type="region of interest" description="Disordered" evidence="1">
    <location>
        <begin position="122"/>
        <end position="229"/>
    </location>
</feature>
<dbReference type="KEGG" id="lrs:PX52LOC_06624"/>
<dbReference type="InterPro" id="IPR008984">
    <property type="entry name" value="SMAD_FHA_dom_sf"/>
</dbReference>
<dbReference type="OrthoDB" id="283378at2"/>
<feature type="compositionally biased region" description="Pro residues" evidence="1">
    <location>
        <begin position="132"/>
        <end position="150"/>
    </location>
</feature>
<dbReference type="InterPro" id="IPR000253">
    <property type="entry name" value="FHA_dom"/>
</dbReference>
<gene>
    <name evidence="3" type="ORF">PX52LOC_06624</name>
</gene>
<name>A0A5C1AJA9_9BACT</name>
<dbReference type="SUPFAM" id="SSF49879">
    <property type="entry name" value="SMAD/FHA domain"/>
    <property type="match status" value="1"/>
</dbReference>
<dbReference type="AlphaFoldDB" id="A0A5C1AJA9"/>
<evidence type="ECO:0000313" key="4">
    <source>
        <dbReference type="Proteomes" id="UP000324974"/>
    </source>
</evidence>
<sequence length="229" mass="24467">MKVSLVVASGVHQGKVIPVAAQQFIIGRDPQCQLRPASQAISKQHCAILIRDKAVYLKDYGSTNGTFVNEVQLEPNAELLVKTGDRVRVGPLDFTMQIVLPRPSDSTPLPDSLNLTNSPTAEKLQQATGQKPPSPNASPAPKPKPQPIPGPGGSDPESDDNIAAMLLGMGEEASVPEGSTVFEMQSVNADGTPKKEETPAPEAKKGVPSREDSSNTANDILKKYMRRPR</sequence>
<dbReference type="Gene3D" id="2.60.200.20">
    <property type="match status" value="1"/>
</dbReference>
<dbReference type="Proteomes" id="UP000324974">
    <property type="component" value="Chromosome"/>
</dbReference>
<protein>
    <submittedName>
        <fullName evidence="3">FHA domain-containing protein</fullName>
    </submittedName>
</protein>